<keyword evidence="4 7" id="KW-0812">Transmembrane</keyword>
<dbReference type="Pfam" id="PF00528">
    <property type="entry name" value="BPD_transp_1"/>
    <property type="match status" value="1"/>
</dbReference>
<comment type="subcellular location">
    <subcellularLocation>
        <location evidence="1 7">Cell membrane</location>
        <topology evidence="1 7">Multi-pass membrane protein</topology>
    </subcellularLocation>
</comment>
<feature type="transmembrane region" description="Helical" evidence="7">
    <location>
        <begin position="107"/>
        <end position="129"/>
    </location>
</feature>
<dbReference type="PANTHER" id="PTHR43744:SF12">
    <property type="entry name" value="ABC TRANSPORTER PERMEASE PROTEIN MG189-RELATED"/>
    <property type="match status" value="1"/>
</dbReference>
<gene>
    <name evidence="9" type="ORF">FB561_0086</name>
</gene>
<evidence type="ECO:0000256" key="3">
    <source>
        <dbReference type="ARBA" id="ARBA00022475"/>
    </source>
</evidence>
<dbReference type="AlphaFoldDB" id="A0A561BJJ5"/>
<evidence type="ECO:0000256" key="2">
    <source>
        <dbReference type="ARBA" id="ARBA00022448"/>
    </source>
</evidence>
<proteinExistence type="inferred from homology"/>
<feature type="transmembrane region" description="Helical" evidence="7">
    <location>
        <begin position="141"/>
        <end position="160"/>
    </location>
</feature>
<feature type="transmembrane region" description="Helical" evidence="7">
    <location>
        <begin position="12"/>
        <end position="35"/>
    </location>
</feature>
<dbReference type="InterPro" id="IPR000515">
    <property type="entry name" value="MetI-like"/>
</dbReference>
<feature type="domain" description="ABC transmembrane type-1" evidence="8">
    <location>
        <begin position="70"/>
        <end position="260"/>
    </location>
</feature>
<organism evidence="9 10">
    <name type="scientific">Kribbella amoyensis</name>
    <dbReference type="NCBI Taxonomy" id="996641"/>
    <lineage>
        <taxon>Bacteria</taxon>
        <taxon>Bacillati</taxon>
        <taxon>Actinomycetota</taxon>
        <taxon>Actinomycetes</taxon>
        <taxon>Propionibacteriales</taxon>
        <taxon>Kribbellaceae</taxon>
        <taxon>Kribbella</taxon>
    </lineage>
</organism>
<feature type="transmembrane region" description="Helical" evidence="7">
    <location>
        <begin position="69"/>
        <end position="95"/>
    </location>
</feature>
<evidence type="ECO:0000313" key="9">
    <source>
        <dbReference type="EMBL" id="TWD79036.1"/>
    </source>
</evidence>
<dbReference type="Proteomes" id="UP000318380">
    <property type="component" value="Unassembled WGS sequence"/>
</dbReference>
<dbReference type="CDD" id="cd06261">
    <property type="entry name" value="TM_PBP2"/>
    <property type="match status" value="1"/>
</dbReference>
<dbReference type="GO" id="GO:0005886">
    <property type="term" value="C:plasma membrane"/>
    <property type="evidence" value="ECO:0007669"/>
    <property type="project" value="UniProtKB-SubCell"/>
</dbReference>
<dbReference type="GO" id="GO:0055085">
    <property type="term" value="P:transmembrane transport"/>
    <property type="evidence" value="ECO:0007669"/>
    <property type="project" value="InterPro"/>
</dbReference>
<keyword evidence="3" id="KW-1003">Cell membrane</keyword>
<evidence type="ECO:0000256" key="7">
    <source>
        <dbReference type="RuleBase" id="RU363032"/>
    </source>
</evidence>
<comment type="caution">
    <text evidence="9">The sequence shown here is derived from an EMBL/GenBank/DDBJ whole genome shotgun (WGS) entry which is preliminary data.</text>
</comment>
<evidence type="ECO:0000256" key="1">
    <source>
        <dbReference type="ARBA" id="ARBA00004651"/>
    </source>
</evidence>
<evidence type="ECO:0000256" key="5">
    <source>
        <dbReference type="ARBA" id="ARBA00022989"/>
    </source>
</evidence>
<feature type="transmembrane region" description="Helical" evidence="7">
    <location>
        <begin position="239"/>
        <end position="260"/>
    </location>
</feature>
<evidence type="ECO:0000259" key="8">
    <source>
        <dbReference type="PROSITE" id="PS50928"/>
    </source>
</evidence>
<reference evidence="9 10" key="1">
    <citation type="submission" date="2019-06" db="EMBL/GenBank/DDBJ databases">
        <title>Sequencing the genomes of 1000 actinobacteria strains.</title>
        <authorList>
            <person name="Klenk H.-P."/>
        </authorList>
    </citation>
    <scope>NUCLEOTIDE SEQUENCE [LARGE SCALE GENOMIC DNA]</scope>
    <source>
        <strain evidence="9 10">DSM 24683</strain>
    </source>
</reference>
<sequence length="274" mass="29692">MTRSRFPVSLLCYLILVGGCVLAVFPYLLTLLTAFKGPGQLFATAPWEPGLPPSTAAFERLFASGFGGYLLSTVLVTAGITAGQLVFAVLAGYAFARLSFPGRDALFWVYLSTLMVPAVVTMIPLYLMMQKLGLVDTWAGLMLPTILGTPYAIFLLRQFFRTIPADLEDAARIDGAGRIRTLFSIVLPLSKPILVTVTTLAVVANWNSFLWPLIITSSEDKRLLSVGIALFKGEIGVDYNAVMAGSLIALAPLLVLFVFFQRFVVRSVAVTGLK</sequence>
<dbReference type="PANTHER" id="PTHR43744">
    <property type="entry name" value="ABC TRANSPORTER PERMEASE PROTEIN MG189-RELATED-RELATED"/>
    <property type="match status" value="1"/>
</dbReference>
<protein>
    <submittedName>
        <fullName evidence="9">Carbohydrate ABC transporter membrane protein 2 (CUT1 family)</fullName>
    </submittedName>
</protein>
<dbReference type="PROSITE" id="PS51257">
    <property type="entry name" value="PROKAR_LIPOPROTEIN"/>
    <property type="match status" value="1"/>
</dbReference>
<keyword evidence="6 7" id="KW-0472">Membrane</keyword>
<evidence type="ECO:0000313" key="10">
    <source>
        <dbReference type="Proteomes" id="UP000318380"/>
    </source>
</evidence>
<dbReference type="RefSeq" id="WP_145801640.1">
    <property type="nucleotide sequence ID" value="NZ_VIVK01000001.1"/>
</dbReference>
<keyword evidence="2 7" id="KW-0813">Transport</keyword>
<evidence type="ECO:0000256" key="4">
    <source>
        <dbReference type="ARBA" id="ARBA00022692"/>
    </source>
</evidence>
<evidence type="ECO:0000256" key="6">
    <source>
        <dbReference type="ARBA" id="ARBA00023136"/>
    </source>
</evidence>
<name>A0A561BJJ5_9ACTN</name>
<keyword evidence="10" id="KW-1185">Reference proteome</keyword>
<dbReference type="InterPro" id="IPR035906">
    <property type="entry name" value="MetI-like_sf"/>
</dbReference>
<dbReference type="OrthoDB" id="61122at2"/>
<feature type="transmembrane region" description="Helical" evidence="7">
    <location>
        <begin position="181"/>
        <end position="204"/>
    </location>
</feature>
<dbReference type="PROSITE" id="PS50928">
    <property type="entry name" value="ABC_TM1"/>
    <property type="match status" value="1"/>
</dbReference>
<dbReference type="Gene3D" id="1.10.3720.10">
    <property type="entry name" value="MetI-like"/>
    <property type="match status" value="1"/>
</dbReference>
<dbReference type="EMBL" id="VIVK01000001">
    <property type="protein sequence ID" value="TWD79036.1"/>
    <property type="molecule type" value="Genomic_DNA"/>
</dbReference>
<comment type="similarity">
    <text evidence="7">Belongs to the binding-protein-dependent transport system permease family.</text>
</comment>
<keyword evidence="5 7" id="KW-1133">Transmembrane helix</keyword>
<accession>A0A561BJJ5</accession>
<dbReference type="SUPFAM" id="SSF161098">
    <property type="entry name" value="MetI-like"/>
    <property type="match status" value="1"/>
</dbReference>